<proteinExistence type="inferred from homology"/>
<dbReference type="Pfam" id="PF04285">
    <property type="entry name" value="DUF444"/>
    <property type="match status" value="1"/>
</dbReference>
<protein>
    <recommendedName>
        <fullName evidence="1">UPF0229 protein SAMN02745752_01567</fullName>
    </recommendedName>
</protein>
<evidence type="ECO:0000313" key="3">
    <source>
        <dbReference type="EMBL" id="SFX40707.1"/>
    </source>
</evidence>
<evidence type="ECO:0000313" key="4">
    <source>
        <dbReference type="Proteomes" id="UP000182350"/>
    </source>
</evidence>
<dbReference type="NCBIfam" id="NF003708">
    <property type="entry name" value="PRK05325.1-3"/>
    <property type="match status" value="1"/>
</dbReference>
<dbReference type="SUPFAM" id="SSF53300">
    <property type="entry name" value="vWA-like"/>
    <property type="match status" value="1"/>
</dbReference>
<dbReference type="EMBL" id="FPJW01000004">
    <property type="protein sequence ID" value="SFX40707.1"/>
    <property type="molecule type" value="Genomic_DNA"/>
</dbReference>
<organism evidence="3 4">
    <name type="scientific">Marinospirillum alkaliphilum DSM 21637</name>
    <dbReference type="NCBI Taxonomy" id="1122209"/>
    <lineage>
        <taxon>Bacteria</taxon>
        <taxon>Pseudomonadati</taxon>
        <taxon>Pseudomonadota</taxon>
        <taxon>Gammaproteobacteria</taxon>
        <taxon>Oceanospirillales</taxon>
        <taxon>Oceanospirillaceae</taxon>
        <taxon>Marinospirillum</taxon>
    </lineage>
</organism>
<feature type="compositionally biased region" description="Gly residues" evidence="2">
    <location>
        <begin position="93"/>
        <end position="102"/>
    </location>
</feature>
<comment type="similarity">
    <text evidence="1">Belongs to the UPF0229 family.</text>
</comment>
<dbReference type="PANTHER" id="PTHR30510:SF2">
    <property type="entry name" value="UPF0229 PROTEIN YEAH"/>
    <property type="match status" value="1"/>
</dbReference>
<evidence type="ECO:0000256" key="1">
    <source>
        <dbReference type="HAMAP-Rule" id="MF_01232"/>
    </source>
</evidence>
<evidence type="ECO:0000256" key="2">
    <source>
        <dbReference type="SAM" id="MobiDB-lite"/>
    </source>
</evidence>
<feature type="region of interest" description="Disordered" evidence="2">
    <location>
        <begin position="57"/>
        <end position="111"/>
    </location>
</feature>
<dbReference type="Proteomes" id="UP000182350">
    <property type="component" value="Unassembled WGS sequence"/>
</dbReference>
<dbReference type="PANTHER" id="PTHR30510">
    <property type="entry name" value="UPF0229 PROTEIN YEAH"/>
    <property type="match status" value="1"/>
</dbReference>
<dbReference type="HAMAP" id="MF_01232">
    <property type="entry name" value="UPF0229"/>
    <property type="match status" value="1"/>
</dbReference>
<gene>
    <name evidence="3" type="ORF">SAMN02745752_01567</name>
</gene>
<dbReference type="OrthoDB" id="9788289at2"/>
<feature type="compositionally biased region" description="Basic residues" evidence="2">
    <location>
        <begin position="65"/>
        <end position="74"/>
    </location>
</feature>
<reference evidence="3 4" key="1">
    <citation type="submission" date="2016-11" db="EMBL/GenBank/DDBJ databases">
        <authorList>
            <person name="Jaros S."/>
            <person name="Januszkiewicz K."/>
            <person name="Wedrychowicz H."/>
        </authorList>
    </citation>
    <scope>NUCLEOTIDE SEQUENCE [LARGE SCALE GENOMIC DNA]</scope>
    <source>
        <strain evidence="3 4">DSM 21637</strain>
    </source>
</reference>
<keyword evidence="4" id="KW-1185">Reference proteome</keyword>
<accession>A0A1K1WUA3</accession>
<name>A0A1K1WUA3_9GAMM</name>
<dbReference type="AlphaFoldDB" id="A0A1K1WUA3"/>
<sequence>MGYFIDRRPNGKNKSAVNRQRFLRRYRNHIRRAVSEAVRKRSITDMERGEEISIPGKDISEPVFHHGKAGRRGLVHPGNKQFQRGDRVSRPPAGGGGSGSGSGKASRDGEGEDEFAFTLSRDEFMNFLFDDLELPNLVRKELTETDETRPVHGGIVRQGTPSRLHVVRSMRSAYARRIGMGSSLRRELHECEQALAAEEQKDLALRHPLRIQELQASIEQLKKRLAAIPWLDDEDLRYRHMKQQPVPATQAVMLCIMDVSGSMTEKHKELAKRFFLLLYLFLERNYKKVELVFIRHHTSAREVTEEEFFYSRETGGTIVSSALKLASSILEARYPSSRWNAYIAQASDGDNWDDDSDQCAEWMARRLMPLVRYFAYVEITPHAHQALWEAYEGIQTRFPNSFAMRQFFEPGEIYPVFRELFHKEARP</sequence>
<dbReference type="InterPro" id="IPR006698">
    <property type="entry name" value="UPF0229"/>
</dbReference>
<dbReference type="STRING" id="1122209.SAMN02745752_01567"/>
<dbReference type="InterPro" id="IPR036465">
    <property type="entry name" value="vWFA_dom_sf"/>
</dbReference>
<dbReference type="RefSeq" id="WP_072325798.1">
    <property type="nucleotide sequence ID" value="NZ_FPJW01000004.1"/>
</dbReference>
<dbReference type="NCBIfam" id="NF003707">
    <property type="entry name" value="PRK05325.1-2"/>
    <property type="match status" value="1"/>
</dbReference>